<keyword evidence="1" id="KW-0472">Membrane</keyword>
<protein>
    <recommendedName>
        <fullName evidence="4">Ketosynthase</fullName>
    </recommendedName>
</protein>
<name>G7US71_PSEUP</name>
<keyword evidence="1" id="KW-0812">Transmembrane</keyword>
<reference evidence="2 3" key="1">
    <citation type="journal article" date="2012" name="J. Bacteriol.">
        <title>Complete Genome Sequence of the BTEX-Degrading Bacterium Pseudoxanthomonas spadix BD-a59.</title>
        <authorList>
            <person name="Lee S.H."/>
            <person name="Jin H.M."/>
            <person name="Lee H.J."/>
            <person name="Kim J.M."/>
            <person name="Jeon C.O."/>
        </authorList>
    </citation>
    <scope>NUCLEOTIDE SEQUENCE [LARGE SCALE GENOMIC DNA]</scope>
    <source>
        <strain evidence="2 3">BD-a59</strain>
    </source>
</reference>
<feature type="transmembrane region" description="Helical" evidence="1">
    <location>
        <begin position="12"/>
        <end position="31"/>
    </location>
</feature>
<evidence type="ECO:0008006" key="4">
    <source>
        <dbReference type="Google" id="ProtNLM"/>
    </source>
</evidence>
<dbReference type="AlphaFoldDB" id="G7US71"/>
<proteinExistence type="predicted"/>
<keyword evidence="1" id="KW-1133">Transmembrane helix</keyword>
<dbReference type="KEGG" id="psd:DSC_00435"/>
<feature type="transmembrane region" description="Helical" evidence="1">
    <location>
        <begin position="184"/>
        <end position="206"/>
    </location>
</feature>
<feature type="transmembrane region" description="Helical" evidence="1">
    <location>
        <begin position="144"/>
        <end position="164"/>
    </location>
</feature>
<feature type="transmembrane region" description="Helical" evidence="1">
    <location>
        <begin position="61"/>
        <end position="78"/>
    </location>
</feature>
<accession>G7US71</accession>
<dbReference type="HOGENOM" id="CLU_1128708_0_0_6"/>
<feature type="transmembrane region" description="Helical" evidence="1">
    <location>
        <begin position="37"/>
        <end position="54"/>
    </location>
</feature>
<dbReference type="EMBL" id="CP003093">
    <property type="protein sequence ID" value="AER54740.1"/>
    <property type="molecule type" value="Genomic_DNA"/>
</dbReference>
<gene>
    <name evidence="2" type="ordered locus">DSC_00435</name>
</gene>
<keyword evidence="3" id="KW-1185">Reference proteome</keyword>
<organism evidence="2 3">
    <name type="scientific">Pseudoxanthomonas spadix (strain BD-a59)</name>
    <dbReference type="NCBI Taxonomy" id="1045855"/>
    <lineage>
        <taxon>Bacteria</taxon>
        <taxon>Pseudomonadati</taxon>
        <taxon>Pseudomonadota</taxon>
        <taxon>Gammaproteobacteria</taxon>
        <taxon>Lysobacterales</taxon>
        <taxon>Lysobacteraceae</taxon>
        <taxon>Pseudoxanthomonas</taxon>
    </lineage>
</organism>
<evidence type="ECO:0000313" key="3">
    <source>
        <dbReference type="Proteomes" id="UP000005870"/>
    </source>
</evidence>
<evidence type="ECO:0000313" key="2">
    <source>
        <dbReference type="EMBL" id="AER54740.1"/>
    </source>
</evidence>
<sequence>MSAPAPQAGARWAVAAALLLAIAYPPLAHWANAKGSSQLAVLAGVALVLLLLIEPMARLRGWAWGLAVVLLAALVPLWHSPHALLLLAAPPVLFTGWVAWFFGRSLVGGRTPLITRIVCGLYAQAGHVAGPAELTYTRRLTGCWAGLLAMMTLANLLLGLWEVPGGVLAQLGRVPPLAIADAQASLFANLLGYGVVGGFFLGEYALRARWFPVRPYRNLVDFLRQLVRLGPAFWRDVLR</sequence>
<dbReference type="eggNOG" id="COG4648">
    <property type="taxonomic scope" value="Bacteria"/>
</dbReference>
<feature type="transmembrane region" description="Helical" evidence="1">
    <location>
        <begin position="84"/>
        <end position="103"/>
    </location>
</feature>
<dbReference type="Proteomes" id="UP000005870">
    <property type="component" value="Chromosome"/>
</dbReference>
<evidence type="ECO:0000256" key="1">
    <source>
        <dbReference type="SAM" id="Phobius"/>
    </source>
</evidence>
<dbReference type="STRING" id="1045855.DSC_00435"/>